<gene>
    <name evidence="2" type="ORF">H9815_04015</name>
</gene>
<evidence type="ECO:0000313" key="2">
    <source>
        <dbReference type="EMBL" id="HIZ34920.1"/>
    </source>
</evidence>
<protein>
    <recommendedName>
        <fullName evidence="4">Glycoside hydrolase</fullName>
    </recommendedName>
</protein>
<dbReference type="AlphaFoldDB" id="A0A9D2ECQ1"/>
<reference evidence="2" key="2">
    <citation type="submission" date="2021-04" db="EMBL/GenBank/DDBJ databases">
        <authorList>
            <person name="Gilroy R."/>
        </authorList>
    </citation>
    <scope>NUCLEOTIDE SEQUENCE</scope>
    <source>
        <strain evidence="2">ChiGjej4B4-7305</strain>
    </source>
</reference>
<dbReference type="EMBL" id="DXBY01000065">
    <property type="protein sequence ID" value="HIZ34920.1"/>
    <property type="molecule type" value="Genomic_DNA"/>
</dbReference>
<feature type="compositionally biased region" description="Polar residues" evidence="1">
    <location>
        <begin position="736"/>
        <end position="746"/>
    </location>
</feature>
<organism evidence="2 3">
    <name type="scientific">Candidatus Ruania gallistercoris</name>
    <dbReference type="NCBI Taxonomy" id="2838746"/>
    <lineage>
        <taxon>Bacteria</taxon>
        <taxon>Bacillati</taxon>
        <taxon>Actinomycetota</taxon>
        <taxon>Actinomycetes</taxon>
        <taxon>Micrococcales</taxon>
        <taxon>Ruaniaceae</taxon>
        <taxon>Ruania</taxon>
    </lineage>
</organism>
<feature type="region of interest" description="Disordered" evidence="1">
    <location>
        <begin position="836"/>
        <end position="862"/>
    </location>
</feature>
<dbReference type="PANTHER" id="PTHR36848:SF2">
    <property type="entry name" value="SECRETED PROTEIN"/>
    <property type="match status" value="1"/>
</dbReference>
<feature type="non-terminal residue" evidence="2">
    <location>
        <position position="862"/>
    </location>
</feature>
<evidence type="ECO:0008006" key="4">
    <source>
        <dbReference type="Google" id="ProtNLM"/>
    </source>
</evidence>
<feature type="compositionally biased region" description="Basic and acidic residues" evidence="1">
    <location>
        <begin position="836"/>
        <end position="846"/>
    </location>
</feature>
<evidence type="ECO:0000313" key="3">
    <source>
        <dbReference type="Proteomes" id="UP000824037"/>
    </source>
</evidence>
<comment type="caution">
    <text evidence="2">The sequence shown here is derived from an EMBL/GenBank/DDBJ whole genome shotgun (WGS) entry which is preliminary data.</text>
</comment>
<evidence type="ECO:0000256" key="1">
    <source>
        <dbReference type="SAM" id="MobiDB-lite"/>
    </source>
</evidence>
<reference evidence="2" key="1">
    <citation type="journal article" date="2021" name="PeerJ">
        <title>Extensive microbial diversity within the chicken gut microbiome revealed by metagenomics and culture.</title>
        <authorList>
            <person name="Gilroy R."/>
            <person name="Ravi A."/>
            <person name="Getino M."/>
            <person name="Pursley I."/>
            <person name="Horton D.L."/>
            <person name="Alikhan N.F."/>
            <person name="Baker D."/>
            <person name="Gharbi K."/>
            <person name="Hall N."/>
            <person name="Watson M."/>
            <person name="Adriaenssens E.M."/>
            <person name="Foster-Nyarko E."/>
            <person name="Jarju S."/>
            <person name="Secka A."/>
            <person name="Antonio M."/>
            <person name="Oren A."/>
            <person name="Chaudhuri R.R."/>
            <person name="La Ragione R."/>
            <person name="Hildebrand F."/>
            <person name="Pallen M.J."/>
        </authorList>
    </citation>
    <scope>NUCLEOTIDE SEQUENCE</scope>
    <source>
        <strain evidence="2">ChiGjej4B4-7305</strain>
    </source>
</reference>
<dbReference type="Proteomes" id="UP000824037">
    <property type="component" value="Unassembled WGS sequence"/>
</dbReference>
<accession>A0A9D2ECQ1</accession>
<dbReference type="InterPro" id="IPR053161">
    <property type="entry name" value="Ulvan_degrading_GH"/>
</dbReference>
<name>A0A9D2ECQ1_9MICO</name>
<feature type="region of interest" description="Disordered" evidence="1">
    <location>
        <begin position="723"/>
        <end position="747"/>
    </location>
</feature>
<sequence>MTAEHRADHGDRATIDTRLRELFQAPPRDFSPTPLWWWSGEEVTEERMEWQLRRFAAGGIYNLVLINLAPAGPQFGAETDNPQWFSPVWWQRVERACELAEELGMRLWFYDQIGFSGANLQGRVTREHPWAAGSTLRSRAGELAGGRPVLFGEESLVGIYTEAGGLLPTAPDGAVPGAEHGPVQLVTAVPTAFDYLNPAAVRLLLDRVHGEFDRRLPQYLGTVIAGSFQDELPSTNPWTDSFLEEFRTRQGYDLHPHLPALFGSADAHAGKIRSDYYAVRAALTEEALFLPLGRWHEERGMLIGADQSNPARAGLPVQSTQIYTDYPRTHRHLSAVGSDHEGDAKFHASLAKLYDHDRVWLEAFHSSGWGGTLEDTWDWLLPFFRRGATLYNPHASYFSTVGGWFEWAPPSTDWRQPYWRHYRQFADAVSRVAATMTWGRAVADVAVLHPTATMQASLPLDMPITHFGASSFEQAGTDVARTQQVYLDLVGKDDWFHFQPSALDRAGLCFDIIDDASLDRSEHEPGAIRVGEDSWSTVLVPSAQFLEQGTAQALIELLDRGGRVLVVGELPVYATGRFGGDDVVRVLAEHERLEHVADADAAVAVLADLGQAQYAGTDAPLLVRRSGRSAVALVGGAYPNATGYPLRSEAGLGRVPDYDFDRARYVTERVLHVAAPVAAAEVWDPATGAQRAVRIESRGERSVLHVDTGGAPLVLVAWEEGPGAEVTPPSPAPPAEQTTDLSTGWTGSLVPTLDNTWGDLARPTGRRLDTLQIWTLDAREDDGDWQPTWATAGERARVLSTSAEQVPAPLGPGECDRVGRGESSLADPSWEVLEWSRSRGARRDSSGELGTKGRITSEFLTT</sequence>
<dbReference type="PANTHER" id="PTHR36848">
    <property type="entry name" value="DNA-BINDING PROTEIN (PUTATIVE SECRETED PROTEIN)-RELATED"/>
    <property type="match status" value="1"/>
</dbReference>
<proteinExistence type="predicted"/>